<feature type="non-terminal residue" evidence="1">
    <location>
        <position position="1"/>
    </location>
</feature>
<protein>
    <submittedName>
        <fullName evidence="1">Uncharacterized protein</fullName>
    </submittedName>
</protein>
<dbReference type="AlphaFoldDB" id="A0A0K2UPB7"/>
<reference evidence="1" key="1">
    <citation type="submission" date="2014-05" db="EMBL/GenBank/DDBJ databases">
        <authorList>
            <person name="Chronopoulou M."/>
        </authorList>
    </citation>
    <scope>NUCLEOTIDE SEQUENCE</scope>
    <source>
        <tissue evidence="1">Whole organism</tissue>
    </source>
</reference>
<evidence type="ECO:0000313" key="1">
    <source>
        <dbReference type="EMBL" id="CDW40114.1"/>
    </source>
</evidence>
<sequence length="94" mass="10693">KVSTAKLLFNQIFFKLSGLSRSFPVSFIFTSGQDIFNVSLHILNNNGSQNIFINCPVFFGTGKLKNLLKHSSNCWGYYAHSTVDFYHSLSVWDH</sequence>
<dbReference type="EMBL" id="HACA01022753">
    <property type="protein sequence ID" value="CDW40114.1"/>
    <property type="molecule type" value="Transcribed_RNA"/>
</dbReference>
<organism evidence="1">
    <name type="scientific">Lepeophtheirus salmonis</name>
    <name type="common">Salmon louse</name>
    <name type="synonym">Caligus salmonis</name>
    <dbReference type="NCBI Taxonomy" id="72036"/>
    <lineage>
        <taxon>Eukaryota</taxon>
        <taxon>Metazoa</taxon>
        <taxon>Ecdysozoa</taxon>
        <taxon>Arthropoda</taxon>
        <taxon>Crustacea</taxon>
        <taxon>Multicrustacea</taxon>
        <taxon>Hexanauplia</taxon>
        <taxon>Copepoda</taxon>
        <taxon>Siphonostomatoida</taxon>
        <taxon>Caligidae</taxon>
        <taxon>Lepeophtheirus</taxon>
    </lineage>
</organism>
<accession>A0A0K2UPB7</accession>
<name>A0A0K2UPB7_LEPSM</name>
<proteinExistence type="predicted"/>